<dbReference type="PROSITE" id="PS51126">
    <property type="entry name" value="DILUTE"/>
    <property type="match status" value="1"/>
</dbReference>
<dbReference type="InterPro" id="IPR002710">
    <property type="entry name" value="Dilute_dom"/>
</dbReference>
<dbReference type="GO" id="GO:0051020">
    <property type="term" value="F:GTPase binding"/>
    <property type="evidence" value="ECO:0007669"/>
    <property type="project" value="TreeGrafter"/>
</dbReference>
<feature type="domain" description="Dilute" evidence="2">
    <location>
        <begin position="317"/>
        <end position="648"/>
    </location>
</feature>
<dbReference type="InterPro" id="IPR002110">
    <property type="entry name" value="Ankyrin_rpt"/>
</dbReference>
<dbReference type="InterPro" id="IPR036770">
    <property type="entry name" value="Ankyrin_rpt-contain_sf"/>
</dbReference>
<sequence length="874" mass="97636">MTSSYHPPIDITPGPDLHPIYPSPSTIAPLLEPYSDLDPTQKAELVSHSLVRACLFGDISLLSFLFSDPQSQALVDLGMSDEDGLGLISLTILGFGPESDRDVEREECIRLLVSEGADVSHQDNAGWTALHHAALMSPPTLVSFLLTHGCSPFSETRRGLTPLDIVTAHSTMPGRQDVALLLGEAMRGEGWTGGRMEEQRRQLERRTARKRRRERVREDVGKVLSIAPQWWGDDEWQAIASESDEDEGEGEETVLTPSFQYTNMLVFSPPALPEVFRSLIINFTPSIRNSEPANALYMLARFACLACDSSWLEDLIIGATDAIEETFFSRPEDFPCLVFWLYNTTIWLHLMRCDDSINEACELLGSFVLIEEVINSVFVFVIRYVEKRIDRLLNPAILDHSPFPSEFDGIQFESEWSFFRSLTPKKRPTPTHAVAQSTKNGIIGSPSLPGRPLSPAPSSPPDHRGFASLKHNFSRSHGGSSSVSLQSMFNDAQPQSPSPISITSAFDALQTFLILSGTNPALITQIWSQVFYWLACEVFNRMLTRKKYLCRSRAIQVGMNLSVLEEWIETANLPRGVMSHLTPVRDLLNWLQCLSSITEFSDLVVTIQTLKHLNPLQMRRAVKDYKYEVHEGRMTEECSQYLAQLQKDWERQRVKLGVEALRKEMEDRDRDDASSILNDNISARAVSSAGSVSTEASTSQHNIDLLFDQEQDAASWEPVRPPEVLGEFLDSRYMLPLLLPSDPVMLSAAPKMPAFWRNEDVANGISDNGSGSQAGKRSAGSLPWRISTKRLRDTSLDILRWVDGAGSHARWARSADVEWRGEYEYDGDVSPLGSEGDQEGDVVATSAVRRVTPLTRRPSLRTKGRTSSPVDRTP</sequence>
<dbReference type="PANTHER" id="PTHR16027">
    <property type="entry name" value="DILUTE DOMAIN-CONTAINING PROTEIN YPR089W"/>
    <property type="match status" value="1"/>
</dbReference>
<dbReference type="OrthoDB" id="426293at2759"/>
<keyword evidence="4" id="KW-1185">Reference proteome</keyword>
<gene>
    <name evidence="3" type="ORF">DFH94DRAFT_739062</name>
</gene>
<proteinExistence type="predicted"/>
<dbReference type="InterPro" id="IPR037986">
    <property type="entry name" value="Myo5p-like_CBD_DIL"/>
</dbReference>
<dbReference type="SUPFAM" id="SSF48403">
    <property type="entry name" value="Ankyrin repeat"/>
    <property type="match status" value="1"/>
</dbReference>
<evidence type="ECO:0000259" key="2">
    <source>
        <dbReference type="PROSITE" id="PS51126"/>
    </source>
</evidence>
<evidence type="ECO:0000313" key="4">
    <source>
        <dbReference type="Proteomes" id="UP000759537"/>
    </source>
</evidence>
<dbReference type="PANTHER" id="PTHR16027:SF6">
    <property type="entry name" value="DILUTE DOMAIN-CONTAINING PROTEIN"/>
    <property type="match status" value="1"/>
</dbReference>
<organism evidence="3 4">
    <name type="scientific">Russula ochroleuca</name>
    <dbReference type="NCBI Taxonomy" id="152965"/>
    <lineage>
        <taxon>Eukaryota</taxon>
        <taxon>Fungi</taxon>
        <taxon>Dikarya</taxon>
        <taxon>Basidiomycota</taxon>
        <taxon>Agaricomycotina</taxon>
        <taxon>Agaricomycetes</taxon>
        <taxon>Russulales</taxon>
        <taxon>Russulaceae</taxon>
        <taxon>Russula</taxon>
    </lineage>
</organism>
<reference evidence="3" key="1">
    <citation type="submission" date="2019-10" db="EMBL/GenBank/DDBJ databases">
        <authorList>
            <consortium name="DOE Joint Genome Institute"/>
            <person name="Kuo A."/>
            <person name="Miyauchi S."/>
            <person name="Kiss E."/>
            <person name="Drula E."/>
            <person name="Kohler A."/>
            <person name="Sanchez-Garcia M."/>
            <person name="Andreopoulos B."/>
            <person name="Barry K.W."/>
            <person name="Bonito G."/>
            <person name="Buee M."/>
            <person name="Carver A."/>
            <person name="Chen C."/>
            <person name="Cichocki N."/>
            <person name="Clum A."/>
            <person name="Culley D."/>
            <person name="Crous P.W."/>
            <person name="Fauchery L."/>
            <person name="Girlanda M."/>
            <person name="Hayes R."/>
            <person name="Keri Z."/>
            <person name="LaButti K."/>
            <person name="Lipzen A."/>
            <person name="Lombard V."/>
            <person name="Magnuson J."/>
            <person name="Maillard F."/>
            <person name="Morin E."/>
            <person name="Murat C."/>
            <person name="Nolan M."/>
            <person name="Ohm R."/>
            <person name="Pangilinan J."/>
            <person name="Pereira M."/>
            <person name="Perotto S."/>
            <person name="Peter M."/>
            <person name="Riley R."/>
            <person name="Sitrit Y."/>
            <person name="Stielow B."/>
            <person name="Szollosi G."/>
            <person name="Zifcakova L."/>
            <person name="Stursova M."/>
            <person name="Spatafora J.W."/>
            <person name="Tedersoo L."/>
            <person name="Vaario L.-M."/>
            <person name="Yamada A."/>
            <person name="Yan M."/>
            <person name="Wang P."/>
            <person name="Xu J."/>
            <person name="Bruns T."/>
            <person name="Baldrian P."/>
            <person name="Vilgalys R."/>
            <person name="Henrissat B."/>
            <person name="Grigoriev I.V."/>
            <person name="Hibbett D."/>
            <person name="Nagy L.G."/>
            <person name="Martin F.M."/>
        </authorList>
    </citation>
    <scope>NUCLEOTIDE SEQUENCE</scope>
    <source>
        <strain evidence="3">Prilba</strain>
    </source>
</reference>
<reference evidence="3" key="2">
    <citation type="journal article" date="2020" name="Nat. Commun.">
        <title>Large-scale genome sequencing of mycorrhizal fungi provides insights into the early evolution of symbiotic traits.</title>
        <authorList>
            <person name="Miyauchi S."/>
            <person name="Kiss E."/>
            <person name="Kuo A."/>
            <person name="Drula E."/>
            <person name="Kohler A."/>
            <person name="Sanchez-Garcia M."/>
            <person name="Morin E."/>
            <person name="Andreopoulos B."/>
            <person name="Barry K.W."/>
            <person name="Bonito G."/>
            <person name="Buee M."/>
            <person name="Carver A."/>
            <person name="Chen C."/>
            <person name="Cichocki N."/>
            <person name="Clum A."/>
            <person name="Culley D."/>
            <person name="Crous P.W."/>
            <person name="Fauchery L."/>
            <person name="Girlanda M."/>
            <person name="Hayes R.D."/>
            <person name="Keri Z."/>
            <person name="LaButti K."/>
            <person name="Lipzen A."/>
            <person name="Lombard V."/>
            <person name="Magnuson J."/>
            <person name="Maillard F."/>
            <person name="Murat C."/>
            <person name="Nolan M."/>
            <person name="Ohm R.A."/>
            <person name="Pangilinan J."/>
            <person name="Pereira M.F."/>
            <person name="Perotto S."/>
            <person name="Peter M."/>
            <person name="Pfister S."/>
            <person name="Riley R."/>
            <person name="Sitrit Y."/>
            <person name="Stielow J.B."/>
            <person name="Szollosi G."/>
            <person name="Zifcakova L."/>
            <person name="Stursova M."/>
            <person name="Spatafora J.W."/>
            <person name="Tedersoo L."/>
            <person name="Vaario L.M."/>
            <person name="Yamada A."/>
            <person name="Yan M."/>
            <person name="Wang P."/>
            <person name="Xu J."/>
            <person name="Bruns T."/>
            <person name="Baldrian P."/>
            <person name="Vilgalys R."/>
            <person name="Dunand C."/>
            <person name="Henrissat B."/>
            <person name="Grigoriev I.V."/>
            <person name="Hibbett D."/>
            <person name="Nagy L.G."/>
            <person name="Martin F.M."/>
        </authorList>
    </citation>
    <scope>NUCLEOTIDE SEQUENCE</scope>
    <source>
        <strain evidence="3">Prilba</strain>
    </source>
</reference>
<dbReference type="Pfam" id="PF12796">
    <property type="entry name" value="Ank_2"/>
    <property type="match status" value="1"/>
</dbReference>
<dbReference type="InterPro" id="IPR052072">
    <property type="entry name" value="Vascular_dev_regulator"/>
</dbReference>
<protein>
    <submittedName>
        <fullName evidence="3">DIL domain-containing protein</fullName>
    </submittedName>
</protein>
<feature type="region of interest" description="Disordered" evidence="1">
    <location>
        <begin position="425"/>
        <end position="496"/>
    </location>
</feature>
<dbReference type="Gene3D" id="1.25.40.20">
    <property type="entry name" value="Ankyrin repeat-containing domain"/>
    <property type="match status" value="1"/>
</dbReference>
<evidence type="ECO:0000313" key="3">
    <source>
        <dbReference type="EMBL" id="KAF8481263.1"/>
    </source>
</evidence>
<evidence type="ECO:0000256" key="1">
    <source>
        <dbReference type="SAM" id="MobiDB-lite"/>
    </source>
</evidence>
<feature type="region of interest" description="Disordered" evidence="1">
    <location>
        <begin position="830"/>
        <end position="874"/>
    </location>
</feature>
<dbReference type="CDD" id="cd15473">
    <property type="entry name" value="Myo5p-like_CBD_DIL_ANK"/>
    <property type="match status" value="1"/>
</dbReference>
<comment type="caution">
    <text evidence="3">The sequence shown here is derived from an EMBL/GenBank/DDBJ whole genome shotgun (WGS) entry which is preliminary data.</text>
</comment>
<dbReference type="Pfam" id="PF01843">
    <property type="entry name" value="DIL"/>
    <property type="match status" value="1"/>
</dbReference>
<feature type="compositionally biased region" description="Polar residues" evidence="1">
    <location>
        <begin position="865"/>
        <end position="874"/>
    </location>
</feature>
<feature type="compositionally biased region" description="Low complexity" evidence="1">
    <location>
        <begin position="475"/>
        <end position="496"/>
    </location>
</feature>
<name>A0A9P5MXX7_9AGAM</name>
<dbReference type="EMBL" id="WHVB01000007">
    <property type="protein sequence ID" value="KAF8481263.1"/>
    <property type="molecule type" value="Genomic_DNA"/>
</dbReference>
<dbReference type="AlphaFoldDB" id="A0A9P5MXX7"/>
<dbReference type="SMART" id="SM01132">
    <property type="entry name" value="DIL"/>
    <property type="match status" value="1"/>
</dbReference>
<accession>A0A9P5MXX7</accession>
<dbReference type="Proteomes" id="UP000759537">
    <property type="component" value="Unassembled WGS sequence"/>
</dbReference>